<dbReference type="InterPro" id="IPR023631">
    <property type="entry name" value="Amidase_dom"/>
</dbReference>
<dbReference type="InterPro" id="IPR020556">
    <property type="entry name" value="Amidase_CS"/>
</dbReference>
<dbReference type="PROSITE" id="PS00571">
    <property type="entry name" value="AMIDASES"/>
    <property type="match status" value="1"/>
</dbReference>
<dbReference type="PANTHER" id="PTHR11895:SF7">
    <property type="entry name" value="GLUTAMYL-TRNA(GLN) AMIDOTRANSFERASE SUBUNIT A, MITOCHONDRIAL"/>
    <property type="match status" value="1"/>
</dbReference>
<comment type="function">
    <text evidence="1">Hydrolyzes indole-3-acetamide (IAM) into indole-3-acetic acid (IAA).</text>
</comment>
<dbReference type="InterPro" id="IPR000120">
    <property type="entry name" value="Amidase"/>
</dbReference>
<evidence type="ECO:0000256" key="3">
    <source>
        <dbReference type="ARBA" id="ARBA00021874"/>
    </source>
</evidence>
<evidence type="ECO:0000256" key="4">
    <source>
        <dbReference type="SAM" id="MobiDB-lite"/>
    </source>
</evidence>
<gene>
    <name evidence="6" type="ORF">OQ273_06200</name>
</gene>
<organism evidence="6 7">
    <name type="scientific">Hoeflea prorocentri</name>
    <dbReference type="NCBI Taxonomy" id="1922333"/>
    <lineage>
        <taxon>Bacteria</taxon>
        <taxon>Pseudomonadati</taxon>
        <taxon>Pseudomonadota</taxon>
        <taxon>Alphaproteobacteria</taxon>
        <taxon>Hyphomicrobiales</taxon>
        <taxon>Rhizobiaceae</taxon>
        <taxon>Hoeflea</taxon>
    </lineage>
</organism>
<protein>
    <recommendedName>
        <fullName evidence="3">Indoleacetamide hydrolase</fullName>
    </recommendedName>
</protein>
<reference evidence="6" key="1">
    <citation type="submission" date="2022-11" db="EMBL/GenBank/DDBJ databases">
        <title>Draft genome sequence of Hoeflea poritis E7-10 and Hoeflea prorocentri PM5-8, separated from scleractinian coral Porites lutea and marine dinoflagellate.</title>
        <authorList>
            <person name="Zhang G."/>
            <person name="Wei Q."/>
            <person name="Cai L."/>
        </authorList>
    </citation>
    <scope>NUCLEOTIDE SEQUENCE</scope>
    <source>
        <strain evidence="6">PM5-8</strain>
    </source>
</reference>
<dbReference type="EMBL" id="JAPJZI010000001">
    <property type="protein sequence ID" value="MDA5398162.1"/>
    <property type="molecule type" value="Genomic_DNA"/>
</dbReference>
<sequence length="469" mass="49156">MAGLIRQGAVSPEQVLEAAIARITRLNPSLNAVVETMFEQARGALAETANGGDAERPLFGVPALVKDLHTLVAGSTLTHGSAYFEGHVSTGDSDIVRRMRSAGLSVIGRTNTPEFGLNTTTEGRFHGPAVNPWKRDRSPGGSSGGSAVAVASGMVPVAHATDSGGSIRIPAACCGLVGLKPSRGRIFAGLDPGEGWHDMFNAFAVTRSIGDTALLLDCLANTEKPAPYIAAGFSGSFRTLADVSVPAFSIGVLTTPTSGARVDSRCTAAVERVASACRLLGHAIQPIKLDYDVAAFADAFTKIISASVAATVHAHTKAHGRQPNRDDFEPAVWQALELGNAISGAELNLATASLHLIAGDILREMAGLDLILSPTIARPPIQTGSLDTNTDDLSAFLARVFAFAPFTSIYNATGQPAISLPVDADGDGLPVGVQFAAEPGREDQLLQIGWQMEHRFPWRDRQLALIRSL</sequence>
<comment type="similarity">
    <text evidence="2">Belongs to the amidase family.</text>
</comment>
<dbReference type="AlphaFoldDB" id="A0A9X3UGN0"/>
<comment type="caution">
    <text evidence="6">The sequence shown here is derived from an EMBL/GenBank/DDBJ whole genome shotgun (WGS) entry which is preliminary data.</text>
</comment>
<dbReference type="GO" id="GO:0003824">
    <property type="term" value="F:catalytic activity"/>
    <property type="evidence" value="ECO:0007669"/>
    <property type="project" value="InterPro"/>
</dbReference>
<dbReference type="Pfam" id="PF01425">
    <property type="entry name" value="Amidase"/>
    <property type="match status" value="1"/>
</dbReference>
<keyword evidence="7" id="KW-1185">Reference proteome</keyword>
<accession>A0A9X3UGN0</accession>
<dbReference type="SUPFAM" id="SSF75304">
    <property type="entry name" value="Amidase signature (AS) enzymes"/>
    <property type="match status" value="1"/>
</dbReference>
<dbReference type="Proteomes" id="UP001151234">
    <property type="component" value="Unassembled WGS sequence"/>
</dbReference>
<dbReference type="InterPro" id="IPR036928">
    <property type="entry name" value="AS_sf"/>
</dbReference>
<proteinExistence type="inferred from homology"/>
<evidence type="ECO:0000256" key="2">
    <source>
        <dbReference type="ARBA" id="ARBA00009199"/>
    </source>
</evidence>
<dbReference type="PANTHER" id="PTHR11895">
    <property type="entry name" value="TRANSAMIDASE"/>
    <property type="match status" value="1"/>
</dbReference>
<dbReference type="RefSeq" id="WP_267989601.1">
    <property type="nucleotide sequence ID" value="NZ_JAPJZI010000001.1"/>
</dbReference>
<feature type="region of interest" description="Disordered" evidence="4">
    <location>
        <begin position="115"/>
        <end position="146"/>
    </location>
</feature>
<evidence type="ECO:0000259" key="5">
    <source>
        <dbReference type="Pfam" id="PF01425"/>
    </source>
</evidence>
<evidence type="ECO:0000256" key="1">
    <source>
        <dbReference type="ARBA" id="ARBA00003871"/>
    </source>
</evidence>
<feature type="domain" description="Amidase" evidence="5">
    <location>
        <begin position="15"/>
        <end position="446"/>
    </location>
</feature>
<evidence type="ECO:0000313" key="7">
    <source>
        <dbReference type="Proteomes" id="UP001151234"/>
    </source>
</evidence>
<dbReference type="Gene3D" id="3.90.1300.10">
    <property type="entry name" value="Amidase signature (AS) domain"/>
    <property type="match status" value="1"/>
</dbReference>
<evidence type="ECO:0000313" key="6">
    <source>
        <dbReference type="EMBL" id="MDA5398162.1"/>
    </source>
</evidence>
<name>A0A9X3UGN0_9HYPH</name>